<dbReference type="PANTHER" id="PTHR37422:SF13">
    <property type="entry name" value="LIPOPOLYSACCHARIDE BIOSYNTHESIS PROTEIN PA4999-RELATED"/>
    <property type="match status" value="1"/>
</dbReference>
<dbReference type="RefSeq" id="WP_103880697.1">
    <property type="nucleotide sequence ID" value="NZ_FNVG01000011.1"/>
</dbReference>
<organism evidence="7 8">
    <name type="scientific">Vibrio hangzhouensis</name>
    <dbReference type="NCBI Taxonomy" id="462991"/>
    <lineage>
        <taxon>Bacteria</taxon>
        <taxon>Pseudomonadati</taxon>
        <taxon>Pseudomonadota</taxon>
        <taxon>Gammaproteobacteria</taxon>
        <taxon>Vibrionales</taxon>
        <taxon>Vibrionaceae</taxon>
        <taxon>Vibrio</taxon>
    </lineage>
</organism>
<feature type="transmembrane region" description="Helical" evidence="5">
    <location>
        <begin position="34"/>
        <end position="54"/>
    </location>
</feature>
<dbReference type="Pfam" id="PF04932">
    <property type="entry name" value="Wzy_C"/>
    <property type="match status" value="1"/>
</dbReference>
<comment type="subcellular location">
    <subcellularLocation>
        <location evidence="1">Membrane</location>
        <topology evidence="1">Multi-pass membrane protein</topology>
    </subcellularLocation>
</comment>
<evidence type="ECO:0000256" key="4">
    <source>
        <dbReference type="ARBA" id="ARBA00023136"/>
    </source>
</evidence>
<feature type="transmembrane region" description="Helical" evidence="5">
    <location>
        <begin position="12"/>
        <end position="28"/>
    </location>
</feature>
<dbReference type="EMBL" id="FNVG01000011">
    <property type="protein sequence ID" value="SEG33763.1"/>
    <property type="molecule type" value="Genomic_DNA"/>
</dbReference>
<dbReference type="AlphaFoldDB" id="A0A1H5ZB62"/>
<evidence type="ECO:0000256" key="2">
    <source>
        <dbReference type="ARBA" id="ARBA00022692"/>
    </source>
</evidence>
<dbReference type="Proteomes" id="UP000236721">
    <property type="component" value="Unassembled WGS sequence"/>
</dbReference>
<keyword evidence="4 5" id="KW-0472">Membrane</keyword>
<keyword evidence="8" id="KW-1185">Reference proteome</keyword>
<evidence type="ECO:0000259" key="6">
    <source>
        <dbReference type="Pfam" id="PF04932"/>
    </source>
</evidence>
<evidence type="ECO:0000256" key="1">
    <source>
        <dbReference type="ARBA" id="ARBA00004141"/>
    </source>
</evidence>
<gene>
    <name evidence="7" type="ORF">SAMN04488244_11189</name>
</gene>
<feature type="transmembrane region" description="Helical" evidence="5">
    <location>
        <begin position="149"/>
        <end position="171"/>
    </location>
</feature>
<dbReference type="InterPro" id="IPR007016">
    <property type="entry name" value="O-antigen_ligase-rel_domated"/>
</dbReference>
<evidence type="ECO:0000313" key="8">
    <source>
        <dbReference type="Proteomes" id="UP000236721"/>
    </source>
</evidence>
<keyword evidence="2 5" id="KW-0812">Transmembrane</keyword>
<dbReference type="OrthoDB" id="9783389at2"/>
<feature type="transmembrane region" description="Helical" evidence="5">
    <location>
        <begin position="119"/>
        <end position="142"/>
    </location>
</feature>
<feature type="transmembrane region" description="Helical" evidence="5">
    <location>
        <begin position="287"/>
        <end position="308"/>
    </location>
</feature>
<name>A0A1H5ZB62_9VIBR</name>
<feature type="transmembrane region" description="Helical" evidence="5">
    <location>
        <begin position="437"/>
        <end position="457"/>
    </location>
</feature>
<keyword evidence="3 5" id="KW-1133">Transmembrane helix</keyword>
<feature type="transmembrane region" description="Helical" evidence="5">
    <location>
        <begin position="263"/>
        <end position="280"/>
    </location>
</feature>
<reference evidence="8" key="1">
    <citation type="submission" date="2016-10" db="EMBL/GenBank/DDBJ databases">
        <authorList>
            <person name="Varghese N."/>
            <person name="Submissions S."/>
        </authorList>
    </citation>
    <scope>NUCLEOTIDE SEQUENCE [LARGE SCALE GENOMIC DNA]</scope>
    <source>
        <strain evidence="8">CGMCC 1.7062</strain>
    </source>
</reference>
<evidence type="ECO:0000313" key="7">
    <source>
        <dbReference type="EMBL" id="SEG33763.1"/>
    </source>
</evidence>
<dbReference type="GO" id="GO:0016020">
    <property type="term" value="C:membrane"/>
    <property type="evidence" value="ECO:0007669"/>
    <property type="project" value="UniProtKB-SubCell"/>
</dbReference>
<feature type="transmembrane region" description="Helical" evidence="5">
    <location>
        <begin position="240"/>
        <end position="257"/>
    </location>
</feature>
<proteinExistence type="predicted"/>
<evidence type="ECO:0000256" key="3">
    <source>
        <dbReference type="ARBA" id="ARBA00022989"/>
    </source>
</evidence>
<evidence type="ECO:0000256" key="5">
    <source>
        <dbReference type="SAM" id="Phobius"/>
    </source>
</evidence>
<accession>A0A1H5ZB62</accession>
<dbReference type="InterPro" id="IPR051533">
    <property type="entry name" value="WaaL-like"/>
</dbReference>
<dbReference type="GO" id="GO:0016874">
    <property type="term" value="F:ligase activity"/>
    <property type="evidence" value="ECO:0007669"/>
    <property type="project" value="UniProtKB-KW"/>
</dbReference>
<feature type="transmembrane region" description="Helical" evidence="5">
    <location>
        <begin position="407"/>
        <end position="425"/>
    </location>
</feature>
<feature type="domain" description="O-antigen ligase-related" evidence="6">
    <location>
        <begin position="245"/>
        <end position="386"/>
    </location>
</feature>
<feature type="transmembrane region" description="Helical" evidence="5">
    <location>
        <begin position="371"/>
        <end position="395"/>
    </location>
</feature>
<feature type="transmembrane region" description="Helical" evidence="5">
    <location>
        <begin position="197"/>
        <end position="219"/>
    </location>
</feature>
<protein>
    <submittedName>
        <fullName evidence="7">O-antigen ligase</fullName>
    </submittedName>
</protein>
<keyword evidence="7" id="KW-0436">Ligase</keyword>
<sequence length="475" mass="53274">MQYNSLPEKDRYLLYSFIALLIWLPIPLGSNREITWAIAQIWISLQTVGTFVVYRKQLPLHRLAHYKVLLWGILLFQVWIALQIIPLPLSLLSWVSPRSAEIYQMVDAQYGYISLDKHITTIALAKGVAYSLFVFNAIMIISTSSRLKLACIALVCSGTFQALYGTLMVLLKADVSPFLGIPVEDIATGSFIYKNHYANYLLMILCIGIGLVITQLHTSESGIWKVRLDRMLSSIFSQKMMIRLCLIFMVIALVMSGSRMGNAAFFTVIVLGGVLSLAIYKRRPRALIALFVSIFIIDMIIVGALFGVSNVQQKIMNTSWLEESRDQVLLWSLDIIKDFPLTGTGMSSFYTVFPGYAQDYLGFYDHAHNDYIQFAVEAGVPATIMLGVVVLYSLLKCVQTVHLRHSRTMKGIALGTIMAILGMLIHSSTDFNFQPTANALTFIFILFLANATAVIPAKTWIRDSDRPSSNLDARY</sequence>
<feature type="transmembrane region" description="Helical" evidence="5">
    <location>
        <begin position="66"/>
        <end position="85"/>
    </location>
</feature>
<dbReference type="PANTHER" id="PTHR37422">
    <property type="entry name" value="TEICHURONIC ACID BIOSYNTHESIS PROTEIN TUAE"/>
    <property type="match status" value="1"/>
</dbReference>